<sequence>MSWSWSWGSHSLLLPKAGKIDSSAAHQKMKAIHLLAKSGARWCPQEAQLISDARRSLVKLTPEYTLEFVWIMSRYKACTKDVIVDLVRTPTMKRHMVQHSQKLQELLSKWEAPASAKTSSMDDAPDWVDGEEQ</sequence>
<organism evidence="2 3">
    <name type="scientific">Planctopirus ephydatiae</name>
    <dbReference type="NCBI Taxonomy" id="2528019"/>
    <lineage>
        <taxon>Bacteria</taxon>
        <taxon>Pseudomonadati</taxon>
        <taxon>Planctomycetota</taxon>
        <taxon>Planctomycetia</taxon>
        <taxon>Planctomycetales</taxon>
        <taxon>Planctomycetaceae</taxon>
        <taxon>Planctopirus</taxon>
    </lineage>
</organism>
<gene>
    <name evidence="2" type="ORF">Spb1_37900</name>
</gene>
<protein>
    <submittedName>
        <fullName evidence="2">Uncharacterized protein</fullName>
    </submittedName>
</protein>
<reference evidence="2 3" key="1">
    <citation type="submission" date="2019-02" db="EMBL/GenBank/DDBJ databases">
        <title>Deep-cultivation of Planctomycetes and their phenomic and genomic characterization uncovers novel biology.</title>
        <authorList>
            <person name="Wiegand S."/>
            <person name="Jogler M."/>
            <person name="Boedeker C."/>
            <person name="Pinto D."/>
            <person name="Vollmers J."/>
            <person name="Rivas-Marin E."/>
            <person name="Kohn T."/>
            <person name="Peeters S.H."/>
            <person name="Heuer A."/>
            <person name="Rast P."/>
            <person name="Oberbeckmann S."/>
            <person name="Bunk B."/>
            <person name="Jeske O."/>
            <person name="Meyerdierks A."/>
            <person name="Storesund J.E."/>
            <person name="Kallscheuer N."/>
            <person name="Luecker S."/>
            <person name="Lage O.M."/>
            <person name="Pohl T."/>
            <person name="Merkel B.J."/>
            <person name="Hornburger P."/>
            <person name="Mueller R.-W."/>
            <person name="Bruemmer F."/>
            <person name="Labrenz M."/>
            <person name="Spormann A.M."/>
            <person name="Op den Camp H."/>
            <person name="Overmann J."/>
            <person name="Amann R."/>
            <person name="Jetten M.S.M."/>
            <person name="Mascher T."/>
            <person name="Medema M.H."/>
            <person name="Devos D.P."/>
            <person name="Kaster A.-K."/>
            <person name="Ovreas L."/>
            <person name="Rohde M."/>
            <person name="Galperin M.Y."/>
            <person name="Jogler C."/>
        </authorList>
    </citation>
    <scope>NUCLEOTIDE SEQUENCE [LARGE SCALE GENOMIC DNA]</scope>
    <source>
        <strain evidence="2 3">Spb1</strain>
    </source>
</reference>
<evidence type="ECO:0000313" key="3">
    <source>
        <dbReference type="Proteomes" id="UP000315349"/>
    </source>
</evidence>
<dbReference type="RefSeq" id="WP_145303349.1">
    <property type="nucleotide sequence ID" value="NZ_CP036299.1"/>
</dbReference>
<dbReference type="OrthoDB" id="292470at2"/>
<name>A0A518GTD0_9PLAN</name>
<feature type="region of interest" description="Disordered" evidence="1">
    <location>
        <begin position="112"/>
        <end position="133"/>
    </location>
</feature>
<keyword evidence="3" id="KW-1185">Reference proteome</keyword>
<proteinExistence type="predicted"/>
<dbReference type="EMBL" id="CP036299">
    <property type="protein sequence ID" value="QDV31844.1"/>
    <property type="molecule type" value="Genomic_DNA"/>
</dbReference>
<feature type="compositionally biased region" description="Acidic residues" evidence="1">
    <location>
        <begin position="123"/>
        <end position="133"/>
    </location>
</feature>
<dbReference type="Proteomes" id="UP000315349">
    <property type="component" value="Chromosome"/>
</dbReference>
<evidence type="ECO:0000256" key="1">
    <source>
        <dbReference type="SAM" id="MobiDB-lite"/>
    </source>
</evidence>
<dbReference type="KEGG" id="peh:Spb1_37900"/>
<evidence type="ECO:0000313" key="2">
    <source>
        <dbReference type="EMBL" id="QDV31844.1"/>
    </source>
</evidence>
<accession>A0A518GTD0</accession>
<dbReference type="AlphaFoldDB" id="A0A518GTD0"/>